<proteinExistence type="predicted"/>
<dbReference type="PANTHER" id="PTHR30086:SF20">
    <property type="entry name" value="ARGININE EXPORTER PROTEIN ARGO-RELATED"/>
    <property type="match status" value="1"/>
</dbReference>
<keyword evidence="4 6" id="KW-1133">Transmembrane helix</keyword>
<comment type="subcellular location">
    <subcellularLocation>
        <location evidence="1">Cell membrane</location>
        <topology evidence="1">Multi-pass membrane protein</topology>
    </subcellularLocation>
</comment>
<accession>A0ABN3PFZ6</accession>
<evidence type="ECO:0000256" key="3">
    <source>
        <dbReference type="ARBA" id="ARBA00022692"/>
    </source>
</evidence>
<protein>
    <submittedName>
        <fullName evidence="7">LysE family translocator</fullName>
    </submittedName>
</protein>
<sequence>MLSSIIAFAFIALAVVLMPGADTILVLRTSLRDGTRAGIITALGIVCGPIIWGALAGLGVALVLSQNVLIYSAVAAAGGLYLGYLAYRTFVSARSTWRSAAVDLTDDHSPPHPRRSASYFFTGLMTNLLNPKIGVFYVSVMPGLFLGQQVTAWLGALLGAIHAVLGLAFLSGVAALSGFARRHLTRPRVQAAIEFICGLCLLGFGIFVVVEAVIHSGLRT</sequence>
<evidence type="ECO:0000313" key="7">
    <source>
        <dbReference type="EMBL" id="GAA2583964.1"/>
    </source>
</evidence>
<feature type="transmembrane region" description="Helical" evidence="6">
    <location>
        <begin position="6"/>
        <end position="27"/>
    </location>
</feature>
<evidence type="ECO:0000256" key="1">
    <source>
        <dbReference type="ARBA" id="ARBA00004651"/>
    </source>
</evidence>
<evidence type="ECO:0000256" key="2">
    <source>
        <dbReference type="ARBA" id="ARBA00022475"/>
    </source>
</evidence>
<dbReference type="InterPro" id="IPR001123">
    <property type="entry name" value="LeuE-type"/>
</dbReference>
<evidence type="ECO:0000313" key="8">
    <source>
        <dbReference type="Proteomes" id="UP001500274"/>
    </source>
</evidence>
<name>A0ABN3PFZ6_9MICO</name>
<gene>
    <name evidence="7" type="ORF">GCM10009862_23830</name>
</gene>
<keyword evidence="3 6" id="KW-0812">Transmembrane</keyword>
<feature type="transmembrane region" description="Helical" evidence="6">
    <location>
        <begin position="191"/>
        <end position="214"/>
    </location>
</feature>
<feature type="transmembrane region" description="Helical" evidence="6">
    <location>
        <begin position="152"/>
        <end position="179"/>
    </location>
</feature>
<dbReference type="Pfam" id="PF01810">
    <property type="entry name" value="LysE"/>
    <property type="match status" value="1"/>
</dbReference>
<evidence type="ECO:0000256" key="4">
    <source>
        <dbReference type="ARBA" id="ARBA00022989"/>
    </source>
</evidence>
<keyword evidence="2" id="KW-1003">Cell membrane</keyword>
<evidence type="ECO:0000256" key="5">
    <source>
        <dbReference type="ARBA" id="ARBA00023136"/>
    </source>
</evidence>
<feature type="transmembrane region" description="Helical" evidence="6">
    <location>
        <begin position="39"/>
        <end position="62"/>
    </location>
</feature>
<dbReference type="EMBL" id="BAAARI010000015">
    <property type="protein sequence ID" value="GAA2583964.1"/>
    <property type="molecule type" value="Genomic_DNA"/>
</dbReference>
<reference evidence="7 8" key="1">
    <citation type="journal article" date="2019" name="Int. J. Syst. Evol. Microbiol.">
        <title>The Global Catalogue of Microorganisms (GCM) 10K type strain sequencing project: providing services to taxonomists for standard genome sequencing and annotation.</title>
        <authorList>
            <consortium name="The Broad Institute Genomics Platform"/>
            <consortium name="The Broad Institute Genome Sequencing Center for Infectious Disease"/>
            <person name="Wu L."/>
            <person name="Ma J."/>
        </authorList>
    </citation>
    <scope>NUCLEOTIDE SEQUENCE [LARGE SCALE GENOMIC DNA]</scope>
    <source>
        <strain evidence="7 8">JCM 16365</strain>
    </source>
</reference>
<comment type="caution">
    <text evidence="7">The sequence shown here is derived from an EMBL/GenBank/DDBJ whole genome shotgun (WGS) entry which is preliminary data.</text>
</comment>
<dbReference type="Proteomes" id="UP001500274">
    <property type="component" value="Unassembled WGS sequence"/>
</dbReference>
<dbReference type="PANTHER" id="PTHR30086">
    <property type="entry name" value="ARGININE EXPORTER PROTEIN ARGO"/>
    <property type="match status" value="1"/>
</dbReference>
<organism evidence="7 8">
    <name type="scientific">Microbacterium binotii</name>
    <dbReference type="NCBI Taxonomy" id="462710"/>
    <lineage>
        <taxon>Bacteria</taxon>
        <taxon>Bacillati</taxon>
        <taxon>Actinomycetota</taxon>
        <taxon>Actinomycetes</taxon>
        <taxon>Micrococcales</taxon>
        <taxon>Microbacteriaceae</taxon>
        <taxon>Microbacterium</taxon>
    </lineage>
</organism>
<dbReference type="PIRSF" id="PIRSF006324">
    <property type="entry name" value="LeuE"/>
    <property type="match status" value="1"/>
</dbReference>
<evidence type="ECO:0000256" key="6">
    <source>
        <dbReference type="SAM" id="Phobius"/>
    </source>
</evidence>
<keyword evidence="8" id="KW-1185">Reference proteome</keyword>
<feature type="transmembrane region" description="Helical" evidence="6">
    <location>
        <begin position="68"/>
        <end position="87"/>
    </location>
</feature>
<keyword evidence="5 6" id="KW-0472">Membrane</keyword>